<sequence>MANLSRRRESLPVSTFQNFAGTVTAAPTMRQSIASLDQLGGLLESAALNGHTVRTVGAGHSFTPLAKTNDILLDLDGLQGIEEVDALTHEVTFRAGTRLWQVPDLLEPFGLALENMGDIDRQSIAGAISTGTHGTGLKFTGFSGAITGLRLMLADGTQVRASATEHPDLFQAARVGLGALGVITHVRLRCVPHYMMHATETIEAIDPLAESFVERAAQEDHLEFFWFPGTGNAQVKTNTRLPGDAPAKMPDRLRTWVNDELLSNGGLQAICSLGAAMPRMIPRLNWFASRVLSDRSYTASWNQTYISPRRVKFTEMEYALPLENFAAAFAELRRYFELRPAPVVFPLEVRTTAGDDTWLGTASGRNSVYIAVHRYIRDRVPQYFPDMESILRSHGGRPHWGKQHTLRAAELTQLYPRFKDFQAVRQQVDPQGRFVNGYLRELLNA</sequence>
<keyword evidence="1" id="KW-0560">Oxidoreductase</keyword>
<evidence type="ECO:0000313" key="4">
    <source>
        <dbReference type="Proteomes" id="UP000252167"/>
    </source>
</evidence>
<comment type="caution">
    <text evidence="3">The sequence shown here is derived from an EMBL/GenBank/DDBJ whole genome shotgun (WGS) entry which is preliminary data.</text>
</comment>
<dbReference type="PANTHER" id="PTHR43762">
    <property type="entry name" value="L-GULONOLACTONE OXIDASE"/>
    <property type="match status" value="1"/>
</dbReference>
<dbReference type="InterPro" id="IPR010031">
    <property type="entry name" value="FAD_lactone_oxidase-like"/>
</dbReference>
<evidence type="ECO:0000256" key="1">
    <source>
        <dbReference type="ARBA" id="ARBA00023002"/>
    </source>
</evidence>
<organism evidence="3 4">
    <name type="scientific">Glutamicibacter soli</name>
    <dbReference type="NCBI Taxonomy" id="453836"/>
    <lineage>
        <taxon>Bacteria</taxon>
        <taxon>Bacillati</taxon>
        <taxon>Actinomycetota</taxon>
        <taxon>Actinomycetes</taxon>
        <taxon>Micrococcales</taxon>
        <taxon>Micrococcaceae</taxon>
        <taxon>Glutamicibacter</taxon>
    </lineage>
</organism>
<feature type="domain" description="FAD-binding PCMH-type" evidence="2">
    <location>
        <begin position="23"/>
        <end position="193"/>
    </location>
</feature>
<evidence type="ECO:0000259" key="2">
    <source>
        <dbReference type="PROSITE" id="PS51387"/>
    </source>
</evidence>
<accession>A0A365YAM7</accession>
<name>A0A365YAM7_9MICC</name>
<dbReference type="Gene3D" id="3.30.465.10">
    <property type="match status" value="1"/>
</dbReference>
<dbReference type="PIRSF" id="PIRSF000136">
    <property type="entry name" value="LGO_GLO"/>
    <property type="match status" value="1"/>
</dbReference>
<reference evidence="3 4" key="1">
    <citation type="submission" date="2018-01" db="EMBL/GenBank/DDBJ databases">
        <title>Glutamicibacter soli strain NHPC-3 Whole genome sequence and assembly.</title>
        <authorList>
            <person name="Choudhury P."/>
            <person name="Gupta D."/>
            <person name="Sengupta K."/>
            <person name="Jawed A."/>
            <person name="Sultana N."/>
            <person name="Saha P."/>
        </authorList>
    </citation>
    <scope>NUCLEOTIDE SEQUENCE [LARGE SCALE GENOMIC DNA]</scope>
    <source>
        <strain evidence="3 4">NHPC-3</strain>
    </source>
</reference>
<dbReference type="Pfam" id="PF04030">
    <property type="entry name" value="ALO"/>
    <property type="match status" value="1"/>
</dbReference>
<dbReference type="GO" id="GO:0003885">
    <property type="term" value="F:D-arabinono-1,4-lactone oxidase activity"/>
    <property type="evidence" value="ECO:0007669"/>
    <property type="project" value="InterPro"/>
</dbReference>
<dbReference type="Proteomes" id="UP000252167">
    <property type="component" value="Unassembled WGS sequence"/>
</dbReference>
<dbReference type="GO" id="GO:0071949">
    <property type="term" value="F:FAD binding"/>
    <property type="evidence" value="ECO:0007669"/>
    <property type="project" value="InterPro"/>
</dbReference>
<dbReference type="GO" id="GO:0080049">
    <property type="term" value="F:L-gulono-1,4-lactone dehydrogenase activity"/>
    <property type="evidence" value="ECO:0007669"/>
    <property type="project" value="TreeGrafter"/>
</dbReference>
<dbReference type="Gene3D" id="3.30.70.2520">
    <property type="match status" value="1"/>
</dbReference>
<dbReference type="InterPro" id="IPR016166">
    <property type="entry name" value="FAD-bd_PCMH"/>
</dbReference>
<dbReference type="AlphaFoldDB" id="A0A365YAM7"/>
<dbReference type="InterPro" id="IPR016167">
    <property type="entry name" value="FAD-bd_PCMH_sub1"/>
</dbReference>
<dbReference type="InterPro" id="IPR016171">
    <property type="entry name" value="Vanillyl_alc_oxidase_C-sub2"/>
</dbReference>
<gene>
    <name evidence="3" type="ORF">C1H84_16665</name>
</gene>
<dbReference type="PANTHER" id="PTHR43762:SF1">
    <property type="entry name" value="D-ARABINONO-1,4-LACTONE OXIDASE"/>
    <property type="match status" value="1"/>
</dbReference>
<dbReference type="SUPFAM" id="SSF56176">
    <property type="entry name" value="FAD-binding/transporter-associated domain-like"/>
    <property type="match status" value="1"/>
</dbReference>
<protein>
    <submittedName>
        <fullName evidence="3">FAD-linked oxidoreductase</fullName>
    </submittedName>
</protein>
<keyword evidence="4" id="KW-1185">Reference proteome</keyword>
<dbReference type="EMBL" id="POAF01000010">
    <property type="protein sequence ID" value="RBL99072.1"/>
    <property type="molecule type" value="Genomic_DNA"/>
</dbReference>
<dbReference type="GO" id="GO:0016020">
    <property type="term" value="C:membrane"/>
    <property type="evidence" value="ECO:0007669"/>
    <property type="project" value="InterPro"/>
</dbReference>
<evidence type="ECO:0000313" key="3">
    <source>
        <dbReference type="EMBL" id="RBL99072.1"/>
    </source>
</evidence>
<dbReference type="InterPro" id="IPR016169">
    <property type="entry name" value="FAD-bd_PCMH_sub2"/>
</dbReference>
<dbReference type="InterPro" id="IPR007173">
    <property type="entry name" value="ALO_C"/>
</dbReference>
<dbReference type="Gene3D" id="1.10.45.10">
    <property type="entry name" value="Vanillyl-alcohol Oxidase, Chain A, domain 4"/>
    <property type="match status" value="1"/>
</dbReference>
<dbReference type="InterPro" id="IPR006094">
    <property type="entry name" value="Oxid_FAD_bind_N"/>
</dbReference>
<dbReference type="NCBIfam" id="TIGR01679">
    <property type="entry name" value="bact_FAD_ox"/>
    <property type="match status" value="1"/>
</dbReference>
<dbReference type="PROSITE" id="PS51387">
    <property type="entry name" value="FAD_PCMH"/>
    <property type="match status" value="1"/>
</dbReference>
<dbReference type="InterPro" id="IPR036318">
    <property type="entry name" value="FAD-bd_PCMH-like_sf"/>
</dbReference>
<dbReference type="Pfam" id="PF01565">
    <property type="entry name" value="FAD_binding_4"/>
    <property type="match status" value="1"/>
</dbReference>
<dbReference type="Gene3D" id="3.30.43.10">
    <property type="entry name" value="Uridine Diphospho-n-acetylenolpyruvylglucosamine Reductase, domain 2"/>
    <property type="match status" value="1"/>
</dbReference>
<proteinExistence type="predicted"/>